<dbReference type="InterPro" id="IPR012902">
    <property type="entry name" value="N_methyl_site"/>
</dbReference>
<dbReference type="SUPFAM" id="SSF54523">
    <property type="entry name" value="Pili subunits"/>
    <property type="match status" value="1"/>
</dbReference>
<evidence type="ECO:0000313" key="2">
    <source>
        <dbReference type="EMBL" id="PIS09018.1"/>
    </source>
</evidence>
<gene>
    <name evidence="2" type="ORF">COT75_04115</name>
</gene>
<keyword evidence="1" id="KW-0472">Membrane</keyword>
<evidence type="ECO:0000256" key="1">
    <source>
        <dbReference type="SAM" id="Phobius"/>
    </source>
</evidence>
<dbReference type="PANTHER" id="PTHR30093">
    <property type="entry name" value="GENERAL SECRETION PATHWAY PROTEIN G"/>
    <property type="match status" value="1"/>
</dbReference>
<dbReference type="Proteomes" id="UP000230093">
    <property type="component" value="Unassembled WGS sequence"/>
</dbReference>
<dbReference type="EMBL" id="PEZT01000023">
    <property type="protein sequence ID" value="PIS09018.1"/>
    <property type="molecule type" value="Genomic_DNA"/>
</dbReference>
<proteinExistence type="predicted"/>
<organism evidence="2 3">
    <name type="scientific">Candidatus Beckwithbacteria bacterium CG10_big_fil_rev_8_21_14_0_10_34_10</name>
    <dbReference type="NCBI Taxonomy" id="1974495"/>
    <lineage>
        <taxon>Bacteria</taxon>
        <taxon>Candidatus Beckwithiibacteriota</taxon>
    </lineage>
</organism>
<dbReference type="PROSITE" id="PS00409">
    <property type="entry name" value="PROKAR_NTER_METHYL"/>
    <property type="match status" value="1"/>
</dbReference>
<dbReference type="InterPro" id="IPR045584">
    <property type="entry name" value="Pilin-like"/>
</dbReference>
<keyword evidence="1" id="KW-0812">Transmembrane</keyword>
<dbReference type="NCBIfam" id="TIGR02532">
    <property type="entry name" value="IV_pilin_GFxxxE"/>
    <property type="match status" value="1"/>
</dbReference>
<comment type="caution">
    <text evidence="2">The sequence shown here is derived from an EMBL/GenBank/DDBJ whole genome shotgun (WGS) entry which is preliminary data.</text>
</comment>
<protein>
    <recommendedName>
        <fullName evidence="4">Type II secretion system protein GspG C-terminal domain-containing protein</fullName>
    </recommendedName>
</protein>
<dbReference type="Pfam" id="PF07963">
    <property type="entry name" value="N_methyl"/>
    <property type="match status" value="1"/>
</dbReference>
<dbReference type="Gene3D" id="3.30.700.10">
    <property type="entry name" value="Glycoprotein, Type 4 Pilin"/>
    <property type="match status" value="1"/>
</dbReference>
<dbReference type="AlphaFoldDB" id="A0A2H0WAS7"/>
<evidence type="ECO:0008006" key="4">
    <source>
        <dbReference type="Google" id="ProtNLM"/>
    </source>
</evidence>
<reference evidence="3" key="1">
    <citation type="submission" date="2017-09" db="EMBL/GenBank/DDBJ databases">
        <title>Depth-based differentiation of microbial function through sediment-hosted aquifers and enrichment of novel symbionts in the deep terrestrial subsurface.</title>
        <authorList>
            <person name="Probst A.J."/>
            <person name="Ladd B."/>
            <person name="Jarett J.K."/>
            <person name="Geller-Mcgrath D.E."/>
            <person name="Sieber C.M.K."/>
            <person name="Emerson J.B."/>
            <person name="Anantharaman K."/>
            <person name="Thomas B.C."/>
            <person name="Malmstrom R."/>
            <person name="Stieglmeier M."/>
            <person name="Klingl A."/>
            <person name="Woyke T."/>
            <person name="Ryan C.M."/>
            <person name="Banfield J.F."/>
        </authorList>
    </citation>
    <scope>NUCLEOTIDE SEQUENCE [LARGE SCALE GENOMIC DNA]</scope>
</reference>
<feature type="transmembrane region" description="Helical" evidence="1">
    <location>
        <begin position="7"/>
        <end position="31"/>
    </location>
</feature>
<accession>A0A2H0WAS7</accession>
<sequence length="143" mass="15237">MKSARKGFTLIELLVVIAIMVILMGIVLVAVNPGRQYQQARDAKRQSDVNAILNALNQYQVDHNGTVTDIGTFATCPTMTDIGTAGLDLNTDLVASYIAEVPVDPHTDCDAADTCYDVCLTGAGRLTVAAPRVETRGAISVTR</sequence>
<evidence type="ECO:0000313" key="3">
    <source>
        <dbReference type="Proteomes" id="UP000230093"/>
    </source>
</evidence>
<name>A0A2H0WAS7_9BACT</name>
<keyword evidence="1" id="KW-1133">Transmembrane helix</keyword>